<evidence type="ECO:0000259" key="12">
    <source>
        <dbReference type="Pfam" id="PF02768"/>
    </source>
</evidence>
<protein>
    <recommendedName>
        <fullName evidence="9">Beta sliding clamp</fullName>
    </recommendedName>
</protein>
<dbReference type="SUPFAM" id="SSF55979">
    <property type="entry name" value="DNA clamp"/>
    <property type="match status" value="3"/>
</dbReference>
<keyword evidence="8" id="KW-0238">DNA-binding</keyword>
<evidence type="ECO:0000259" key="10">
    <source>
        <dbReference type="Pfam" id="PF00712"/>
    </source>
</evidence>
<comment type="subcellular location">
    <subcellularLocation>
        <location evidence="1 9">Cytoplasm</location>
    </subcellularLocation>
</comment>
<keyword evidence="6 9" id="KW-0235">DNA replication</keyword>
<comment type="similarity">
    <text evidence="2 9">Belongs to the beta sliding clamp family.</text>
</comment>
<evidence type="ECO:0000256" key="6">
    <source>
        <dbReference type="ARBA" id="ARBA00022705"/>
    </source>
</evidence>
<comment type="subunit">
    <text evidence="9">Forms a ring-shaped head-to-tail homodimer around DNA.</text>
</comment>
<evidence type="ECO:0000313" key="14">
    <source>
        <dbReference type="Proteomes" id="UP000177062"/>
    </source>
</evidence>
<dbReference type="GO" id="GO:0009360">
    <property type="term" value="C:DNA polymerase III complex"/>
    <property type="evidence" value="ECO:0007669"/>
    <property type="project" value="InterPro"/>
</dbReference>
<evidence type="ECO:0000256" key="9">
    <source>
        <dbReference type="PIRNR" id="PIRNR000804"/>
    </source>
</evidence>
<accession>A0A1G1YVA1</accession>
<comment type="caution">
    <text evidence="13">The sequence shown here is derived from an EMBL/GenBank/DDBJ whole genome shotgun (WGS) entry which is preliminary data.</text>
</comment>
<dbReference type="InterPro" id="IPR001001">
    <property type="entry name" value="DNA_polIII_beta"/>
</dbReference>
<evidence type="ECO:0000313" key="13">
    <source>
        <dbReference type="EMBL" id="OGY56159.1"/>
    </source>
</evidence>
<dbReference type="Gene3D" id="3.10.150.10">
    <property type="entry name" value="DNA Polymerase III, subunit A, domain 2"/>
    <property type="match status" value="1"/>
</dbReference>
<keyword evidence="4 9" id="KW-0808">Transferase</keyword>
<dbReference type="PANTHER" id="PTHR30478:SF0">
    <property type="entry name" value="BETA SLIDING CLAMP"/>
    <property type="match status" value="1"/>
</dbReference>
<feature type="domain" description="DNA polymerase III beta sliding clamp C-terminal" evidence="12">
    <location>
        <begin position="248"/>
        <end position="367"/>
    </location>
</feature>
<dbReference type="Pfam" id="PF02767">
    <property type="entry name" value="DNA_pol3_beta_2"/>
    <property type="match status" value="1"/>
</dbReference>
<dbReference type="GO" id="GO:0005737">
    <property type="term" value="C:cytoplasm"/>
    <property type="evidence" value="ECO:0007669"/>
    <property type="project" value="UniProtKB-SubCell"/>
</dbReference>
<evidence type="ECO:0000256" key="2">
    <source>
        <dbReference type="ARBA" id="ARBA00010752"/>
    </source>
</evidence>
<evidence type="ECO:0000256" key="3">
    <source>
        <dbReference type="ARBA" id="ARBA00022490"/>
    </source>
</evidence>
<keyword evidence="7 9" id="KW-0239">DNA-directed DNA polymerase</keyword>
<proteinExistence type="inferred from homology"/>
<name>A0A1G1YVA1_9BACT</name>
<dbReference type="InterPro" id="IPR022637">
    <property type="entry name" value="DNA_polIII_beta_cen"/>
</dbReference>
<dbReference type="PIRSF" id="PIRSF000804">
    <property type="entry name" value="DNA_pol_III_b"/>
    <property type="match status" value="1"/>
</dbReference>
<sequence>MKIIILKSNLKAGLDAVGRTVGANPNLPILGSVLIKAQNNQIKISATNLELAITKQTFGKIIEEGSVVVPYNTLSNMINNVSTERVNLEVKKNNLIVKTDNYEANLQGMDEKEFPIIPAIENKKEYLEIEGGLLKESLSKTVIAAEVSDLRPEISGAFFAIEPSELRIVATDSFRLAEATISGKQLKNNFSQGTQITVPLKTAQELTRVLAEDEVTKLYTDRTQILFESESLELISRTIEGKFPDYQAIIPKQTETEVVVERSGLVGGLKLVGAFSGRGNEVTVRAKDKKVLELYASESNLGENRYMLPAKINGPEAEIVFNWQYLLDGVKNESSKDVLMGLNGEEKPTLIKSPESGANYFYILMPIKS</sequence>
<reference evidence="13 14" key="1">
    <citation type="journal article" date="2016" name="Nat. Commun.">
        <title>Thousands of microbial genomes shed light on interconnected biogeochemical processes in an aquifer system.</title>
        <authorList>
            <person name="Anantharaman K."/>
            <person name="Brown C.T."/>
            <person name="Hug L.A."/>
            <person name="Sharon I."/>
            <person name="Castelle C.J."/>
            <person name="Probst A.J."/>
            <person name="Thomas B.C."/>
            <person name="Singh A."/>
            <person name="Wilkins M.J."/>
            <person name="Karaoz U."/>
            <person name="Brodie E.L."/>
            <person name="Williams K.H."/>
            <person name="Hubbard S.S."/>
            <person name="Banfield J.F."/>
        </authorList>
    </citation>
    <scope>NUCLEOTIDE SEQUENCE [LARGE SCALE GENOMIC DNA]</scope>
</reference>
<dbReference type="InterPro" id="IPR046938">
    <property type="entry name" value="DNA_clamp_sf"/>
</dbReference>
<dbReference type="InterPro" id="IPR022634">
    <property type="entry name" value="DNA_polIII_beta_N"/>
</dbReference>
<dbReference type="EMBL" id="MHIT01000032">
    <property type="protein sequence ID" value="OGY56159.1"/>
    <property type="molecule type" value="Genomic_DNA"/>
</dbReference>
<dbReference type="Proteomes" id="UP000177062">
    <property type="component" value="Unassembled WGS sequence"/>
</dbReference>
<dbReference type="GO" id="GO:0003677">
    <property type="term" value="F:DNA binding"/>
    <property type="evidence" value="ECO:0007669"/>
    <property type="project" value="UniProtKB-UniRule"/>
</dbReference>
<evidence type="ECO:0000256" key="4">
    <source>
        <dbReference type="ARBA" id="ARBA00022679"/>
    </source>
</evidence>
<dbReference type="InterPro" id="IPR022635">
    <property type="entry name" value="DNA_polIII_beta_C"/>
</dbReference>
<evidence type="ECO:0000256" key="7">
    <source>
        <dbReference type="ARBA" id="ARBA00022932"/>
    </source>
</evidence>
<dbReference type="NCBIfam" id="TIGR00663">
    <property type="entry name" value="dnan"/>
    <property type="match status" value="1"/>
</dbReference>
<evidence type="ECO:0000256" key="8">
    <source>
        <dbReference type="ARBA" id="ARBA00023125"/>
    </source>
</evidence>
<dbReference type="Pfam" id="PF02768">
    <property type="entry name" value="DNA_pol3_beta_3"/>
    <property type="match status" value="1"/>
</dbReference>
<keyword evidence="3 9" id="KW-0963">Cytoplasm</keyword>
<organism evidence="13 14">
    <name type="scientific">Candidatus Colwellbacteria bacterium RBG_13_48_8</name>
    <dbReference type="NCBI Taxonomy" id="1797685"/>
    <lineage>
        <taxon>Bacteria</taxon>
        <taxon>Candidatus Colwelliibacteriota</taxon>
    </lineage>
</organism>
<evidence type="ECO:0000256" key="5">
    <source>
        <dbReference type="ARBA" id="ARBA00022695"/>
    </source>
</evidence>
<dbReference type="GO" id="GO:0008408">
    <property type="term" value="F:3'-5' exonuclease activity"/>
    <property type="evidence" value="ECO:0007669"/>
    <property type="project" value="InterPro"/>
</dbReference>
<dbReference type="GO" id="GO:0003887">
    <property type="term" value="F:DNA-directed DNA polymerase activity"/>
    <property type="evidence" value="ECO:0007669"/>
    <property type="project" value="UniProtKB-UniRule"/>
</dbReference>
<dbReference type="Pfam" id="PF00712">
    <property type="entry name" value="DNA_pol3_beta"/>
    <property type="match status" value="1"/>
</dbReference>
<dbReference type="AlphaFoldDB" id="A0A1G1YVA1"/>
<feature type="domain" description="DNA polymerase III beta sliding clamp central" evidence="11">
    <location>
        <begin position="129"/>
        <end position="245"/>
    </location>
</feature>
<gene>
    <name evidence="13" type="ORF">A2Y84_00905</name>
</gene>
<keyword evidence="5 9" id="KW-0548">Nucleotidyltransferase</keyword>
<comment type="function">
    <text evidence="9">Confers DNA tethering and processivity to DNA polymerases and other proteins. Acts as a clamp, forming a ring around DNA (a reaction catalyzed by the clamp-loading complex) which diffuses in an ATP-independent manner freely and bidirectionally along dsDNA. Initially characterized for its ability to contact the catalytic subunit of DNA polymerase III (Pol III), a complex, multichain enzyme responsible for most of the replicative synthesis in bacteria; Pol III exhibits 3'-5' exonuclease proofreading activity. The beta chain is required for initiation of replication as well as for processivity of DNA replication.</text>
</comment>
<dbReference type="CDD" id="cd00140">
    <property type="entry name" value="beta_clamp"/>
    <property type="match status" value="1"/>
</dbReference>
<dbReference type="SMART" id="SM00480">
    <property type="entry name" value="POL3Bc"/>
    <property type="match status" value="1"/>
</dbReference>
<evidence type="ECO:0000256" key="1">
    <source>
        <dbReference type="ARBA" id="ARBA00004496"/>
    </source>
</evidence>
<dbReference type="Gene3D" id="3.70.10.10">
    <property type="match status" value="1"/>
</dbReference>
<feature type="domain" description="DNA polymerase III beta sliding clamp N-terminal" evidence="10">
    <location>
        <begin position="1"/>
        <end position="118"/>
    </location>
</feature>
<dbReference type="GO" id="GO:0006271">
    <property type="term" value="P:DNA strand elongation involved in DNA replication"/>
    <property type="evidence" value="ECO:0007669"/>
    <property type="project" value="TreeGrafter"/>
</dbReference>
<dbReference type="PANTHER" id="PTHR30478">
    <property type="entry name" value="DNA POLYMERASE III SUBUNIT BETA"/>
    <property type="match status" value="1"/>
</dbReference>
<evidence type="ECO:0000259" key="11">
    <source>
        <dbReference type="Pfam" id="PF02767"/>
    </source>
</evidence>